<feature type="signal peptide" evidence="5">
    <location>
        <begin position="1"/>
        <end position="28"/>
    </location>
</feature>
<dbReference type="Pfam" id="PF09084">
    <property type="entry name" value="NMT1"/>
    <property type="match status" value="1"/>
</dbReference>
<reference evidence="7 8" key="1">
    <citation type="submission" date="2023-07" db="EMBL/GenBank/DDBJ databases">
        <title>Genomic Encyclopedia of Type Strains, Phase IV (KMG-IV): sequencing the most valuable type-strain genomes for metagenomic binning, comparative biology and taxonomic classification.</title>
        <authorList>
            <person name="Goeker M."/>
        </authorList>
    </citation>
    <scope>NUCLEOTIDE SEQUENCE [LARGE SCALE GENOMIC DNA]</scope>
    <source>
        <strain evidence="7 8">DSM 1400</strain>
    </source>
</reference>
<dbReference type="InterPro" id="IPR010067">
    <property type="entry name" value="ABC_SsuA_sub-bd"/>
</dbReference>
<proteinExistence type="inferred from homology"/>
<dbReference type="PROSITE" id="PS51257">
    <property type="entry name" value="PROKAR_LIPOPROTEIN"/>
    <property type="match status" value="1"/>
</dbReference>
<dbReference type="PANTHER" id="PTHR30024">
    <property type="entry name" value="ALIPHATIC SULFONATES-BINDING PROTEIN-RELATED"/>
    <property type="match status" value="1"/>
</dbReference>
<comment type="caution">
    <text evidence="7">The sequence shown here is derived from an EMBL/GenBank/DDBJ whole genome shotgun (WGS) entry which is preliminary data.</text>
</comment>
<evidence type="ECO:0000256" key="4">
    <source>
        <dbReference type="ARBA" id="ARBA00022729"/>
    </source>
</evidence>
<organism evidence="7 8">
    <name type="scientific">Hathewaya limosa</name>
    <name type="common">Clostridium limosum</name>
    <dbReference type="NCBI Taxonomy" id="1536"/>
    <lineage>
        <taxon>Bacteria</taxon>
        <taxon>Bacillati</taxon>
        <taxon>Bacillota</taxon>
        <taxon>Clostridia</taxon>
        <taxon>Eubacteriales</taxon>
        <taxon>Clostridiaceae</taxon>
        <taxon>Hathewaya</taxon>
    </lineage>
</organism>
<gene>
    <name evidence="7" type="ORF">QOZ93_002702</name>
</gene>
<dbReference type="NCBIfam" id="TIGR01728">
    <property type="entry name" value="SsuA_fam"/>
    <property type="match status" value="1"/>
</dbReference>
<keyword evidence="8" id="KW-1185">Reference proteome</keyword>
<comment type="similarity">
    <text evidence="2">Belongs to the bacterial solute-binding protein SsuA/TauA family.</text>
</comment>
<evidence type="ECO:0000259" key="6">
    <source>
        <dbReference type="SMART" id="SM00062"/>
    </source>
</evidence>
<comment type="subcellular location">
    <subcellularLocation>
        <location evidence="1">Periplasm</location>
    </subcellularLocation>
</comment>
<sequence>MKIHKILALSLVLSICLSVAGCSNKVDAKNNNIKDINITYVKAPLNVPSILEKQKNSFKSEFSKDNIEVKFHDLTSGPQQTQALAAGELQFLHALGGTSAILAASNGVDLKILNIYSRAPKAFMILTKNKDIKSAKDLKGKNVAGPKGTVLHQLLLAALDENDLKGSDVKFINMGIPQALAALNNSSVDAALLAGPAALKAIKSGAKLVTNGEGLVEGTIVTAVSDKFFKDHPDLVERFKKVHKETLKFMKENRKEAIKIAAKEVGLTEKETEEMFNWYDFNMDVSRKDIKELSKTQDFLINNHMQKNKINVEYLIAK</sequence>
<dbReference type="CDD" id="cd01008">
    <property type="entry name" value="PBP2_NrtA_SsuA_CpmA_like"/>
    <property type="match status" value="1"/>
</dbReference>
<evidence type="ECO:0000313" key="8">
    <source>
        <dbReference type="Proteomes" id="UP001224418"/>
    </source>
</evidence>
<dbReference type="SUPFAM" id="SSF53850">
    <property type="entry name" value="Periplasmic binding protein-like II"/>
    <property type="match status" value="1"/>
</dbReference>
<keyword evidence="3" id="KW-0813">Transport</keyword>
<name>A0ABU0JV11_HATLI</name>
<evidence type="ECO:0000256" key="1">
    <source>
        <dbReference type="ARBA" id="ARBA00004418"/>
    </source>
</evidence>
<evidence type="ECO:0000256" key="3">
    <source>
        <dbReference type="ARBA" id="ARBA00022448"/>
    </source>
</evidence>
<feature type="domain" description="Solute-binding protein family 3/N-terminal" evidence="6">
    <location>
        <begin position="35"/>
        <end position="257"/>
    </location>
</feature>
<dbReference type="SMART" id="SM00062">
    <property type="entry name" value="PBPb"/>
    <property type="match status" value="1"/>
</dbReference>
<dbReference type="InterPro" id="IPR001638">
    <property type="entry name" value="Solute-binding_3/MltF_N"/>
</dbReference>
<dbReference type="Gene3D" id="3.40.190.10">
    <property type="entry name" value="Periplasmic binding protein-like II"/>
    <property type="match status" value="2"/>
</dbReference>
<evidence type="ECO:0000313" key="7">
    <source>
        <dbReference type="EMBL" id="MDQ0480951.1"/>
    </source>
</evidence>
<accession>A0ABU0JV11</accession>
<evidence type="ECO:0000256" key="2">
    <source>
        <dbReference type="ARBA" id="ARBA00010742"/>
    </source>
</evidence>
<dbReference type="PANTHER" id="PTHR30024:SF42">
    <property type="entry name" value="ALIPHATIC SULFONATES-BINDING PROTEIN-RELATED"/>
    <property type="match status" value="1"/>
</dbReference>
<dbReference type="RefSeq" id="WP_307357292.1">
    <property type="nucleotide sequence ID" value="NZ_BAAACJ010000048.1"/>
</dbReference>
<feature type="chain" id="PRO_5046510047" evidence="5">
    <location>
        <begin position="29"/>
        <end position="318"/>
    </location>
</feature>
<protein>
    <submittedName>
        <fullName evidence="7">Sulfonate transport system substrate-binding protein</fullName>
    </submittedName>
</protein>
<dbReference type="EMBL" id="JAUSWN010000036">
    <property type="protein sequence ID" value="MDQ0480951.1"/>
    <property type="molecule type" value="Genomic_DNA"/>
</dbReference>
<evidence type="ECO:0000256" key="5">
    <source>
        <dbReference type="SAM" id="SignalP"/>
    </source>
</evidence>
<keyword evidence="4 5" id="KW-0732">Signal</keyword>
<dbReference type="Proteomes" id="UP001224418">
    <property type="component" value="Unassembled WGS sequence"/>
</dbReference>
<dbReference type="InterPro" id="IPR015168">
    <property type="entry name" value="SsuA/THI5"/>
</dbReference>